<evidence type="ECO:0000256" key="3">
    <source>
        <dbReference type="ARBA" id="ARBA00023155"/>
    </source>
</evidence>
<feature type="domain" description="Homeobox" evidence="8">
    <location>
        <begin position="9"/>
        <end position="69"/>
    </location>
</feature>
<dbReference type="SMART" id="SM00389">
    <property type="entry name" value="HOX"/>
    <property type="match status" value="1"/>
</dbReference>
<dbReference type="FunFam" id="1.10.10.60:FF:000679">
    <property type="entry name" value="Homeobox protein aristaless"/>
    <property type="match status" value="1"/>
</dbReference>
<feature type="region of interest" description="Disordered" evidence="7">
    <location>
        <begin position="77"/>
        <end position="140"/>
    </location>
</feature>
<feature type="compositionally biased region" description="Basic and acidic residues" evidence="7">
    <location>
        <begin position="127"/>
        <end position="140"/>
    </location>
</feature>
<dbReference type="CDD" id="cd00086">
    <property type="entry name" value="homeodomain"/>
    <property type="match status" value="1"/>
</dbReference>
<evidence type="ECO:0000313" key="9">
    <source>
        <dbReference type="EMBL" id="KAK2189019.1"/>
    </source>
</evidence>
<dbReference type="InterPro" id="IPR017970">
    <property type="entry name" value="Homeobox_CS"/>
</dbReference>
<keyword evidence="3 5" id="KW-0371">Homeobox</keyword>
<name>A0AAD9UGZ6_RIDPI</name>
<keyword evidence="10" id="KW-1185">Reference proteome</keyword>
<dbReference type="EMBL" id="JAODUO010000116">
    <property type="protein sequence ID" value="KAK2189019.1"/>
    <property type="molecule type" value="Genomic_DNA"/>
</dbReference>
<organism evidence="9 10">
    <name type="scientific">Ridgeia piscesae</name>
    <name type="common">Tubeworm</name>
    <dbReference type="NCBI Taxonomy" id="27915"/>
    <lineage>
        <taxon>Eukaryota</taxon>
        <taxon>Metazoa</taxon>
        <taxon>Spiralia</taxon>
        <taxon>Lophotrochozoa</taxon>
        <taxon>Annelida</taxon>
        <taxon>Polychaeta</taxon>
        <taxon>Sedentaria</taxon>
        <taxon>Canalipalpata</taxon>
        <taxon>Sabellida</taxon>
        <taxon>Siboglinidae</taxon>
        <taxon>Ridgeia</taxon>
    </lineage>
</organism>
<keyword evidence="4 5" id="KW-0539">Nucleus</keyword>
<dbReference type="Pfam" id="PF00046">
    <property type="entry name" value="Homeodomain"/>
    <property type="match status" value="1"/>
</dbReference>
<protein>
    <recommendedName>
        <fullName evidence="8">Homeobox domain-containing protein</fullName>
    </recommendedName>
</protein>
<evidence type="ECO:0000256" key="5">
    <source>
        <dbReference type="PROSITE-ProRule" id="PRU00108"/>
    </source>
</evidence>
<evidence type="ECO:0000256" key="7">
    <source>
        <dbReference type="SAM" id="MobiDB-lite"/>
    </source>
</evidence>
<evidence type="ECO:0000256" key="6">
    <source>
        <dbReference type="RuleBase" id="RU000682"/>
    </source>
</evidence>
<dbReference type="SUPFAM" id="SSF46689">
    <property type="entry name" value="Homeodomain-like"/>
    <property type="match status" value="1"/>
</dbReference>
<dbReference type="GO" id="GO:0005634">
    <property type="term" value="C:nucleus"/>
    <property type="evidence" value="ECO:0007669"/>
    <property type="project" value="UniProtKB-SubCell"/>
</dbReference>
<dbReference type="Proteomes" id="UP001209878">
    <property type="component" value="Unassembled WGS sequence"/>
</dbReference>
<evidence type="ECO:0000256" key="1">
    <source>
        <dbReference type="ARBA" id="ARBA00004123"/>
    </source>
</evidence>
<evidence type="ECO:0000256" key="4">
    <source>
        <dbReference type="ARBA" id="ARBA00023242"/>
    </source>
</evidence>
<comment type="caution">
    <text evidence="9">The sequence shown here is derived from an EMBL/GenBank/DDBJ whole genome shotgun (WGS) entry which is preliminary data.</text>
</comment>
<dbReference type="PROSITE" id="PS50071">
    <property type="entry name" value="HOMEOBOX_2"/>
    <property type="match status" value="1"/>
</dbReference>
<keyword evidence="2 5" id="KW-0238">DNA-binding</keyword>
<dbReference type="InterPro" id="IPR050649">
    <property type="entry name" value="Paired_Homeobox_TFs"/>
</dbReference>
<gene>
    <name evidence="9" type="ORF">NP493_110g02022</name>
</gene>
<dbReference type="PANTHER" id="PTHR24329:SF516">
    <property type="entry name" value="HOMEOBOX PROTEIN GOOSECOID"/>
    <property type="match status" value="1"/>
</dbReference>
<dbReference type="InterPro" id="IPR001356">
    <property type="entry name" value="HD"/>
</dbReference>
<sequence>MTSTAQIATGPDRGLFVFSEEQLGELEKTFQKTHYPDVLLREELALKVDLKEERVEVWFKNRRAKWRKHKRESDVTKSCVATTTADRSRSDSEPAATSDGHQEELRCEDGGEHGGDYSSEEVSVTDMSRDDCTRADDHSADSSFVAEYEGSCERSLITGHKDRGENPLVNRHEGLGHDADFTLNIQMGSSQEILTDTS</sequence>
<accession>A0AAD9UGZ6</accession>
<dbReference type="GO" id="GO:0000981">
    <property type="term" value="F:DNA-binding transcription factor activity, RNA polymerase II-specific"/>
    <property type="evidence" value="ECO:0007669"/>
    <property type="project" value="InterPro"/>
</dbReference>
<feature type="DNA-binding region" description="Homeobox" evidence="5">
    <location>
        <begin position="11"/>
        <end position="70"/>
    </location>
</feature>
<comment type="subcellular location">
    <subcellularLocation>
        <location evidence="1 5 6">Nucleus</location>
    </subcellularLocation>
</comment>
<proteinExistence type="predicted"/>
<reference evidence="9" key="1">
    <citation type="journal article" date="2023" name="Mol. Biol. Evol.">
        <title>Third-Generation Sequencing Reveals the Adaptive Role of the Epigenome in Three Deep-Sea Polychaetes.</title>
        <authorList>
            <person name="Perez M."/>
            <person name="Aroh O."/>
            <person name="Sun Y."/>
            <person name="Lan Y."/>
            <person name="Juniper S.K."/>
            <person name="Young C.R."/>
            <person name="Angers B."/>
            <person name="Qian P.Y."/>
        </authorList>
    </citation>
    <scope>NUCLEOTIDE SEQUENCE</scope>
    <source>
        <strain evidence="9">R07B-5</strain>
    </source>
</reference>
<dbReference type="PANTHER" id="PTHR24329">
    <property type="entry name" value="HOMEOBOX PROTEIN ARISTALESS"/>
    <property type="match status" value="1"/>
</dbReference>
<feature type="compositionally biased region" description="Basic and acidic residues" evidence="7">
    <location>
        <begin position="100"/>
        <end position="115"/>
    </location>
</feature>
<evidence type="ECO:0000259" key="8">
    <source>
        <dbReference type="PROSITE" id="PS50071"/>
    </source>
</evidence>
<evidence type="ECO:0000256" key="2">
    <source>
        <dbReference type="ARBA" id="ARBA00023125"/>
    </source>
</evidence>
<dbReference type="GO" id="GO:0000977">
    <property type="term" value="F:RNA polymerase II transcription regulatory region sequence-specific DNA binding"/>
    <property type="evidence" value="ECO:0007669"/>
    <property type="project" value="TreeGrafter"/>
</dbReference>
<dbReference type="AlphaFoldDB" id="A0AAD9UGZ6"/>
<evidence type="ECO:0000313" key="10">
    <source>
        <dbReference type="Proteomes" id="UP001209878"/>
    </source>
</evidence>
<dbReference type="Gene3D" id="1.10.10.60">
    <property type="entry name" value="Homeodomain-like"/>
    <property type="match status" value="1"/>
</dbReference>
<dbReference type="PROSITE" id="PS00027">
    <property type="entry name" value="HOMEOBOX_1"/>
    <property type="match status" value="1"/>
</dbReference>
<dbReference type="InterPro" id="IPR009057">
    <property type="entry name" value="Homeodomain-like_sf"/>
</dbReference>